<organism evidence="8">
    <name type="scientific">Pinguiococcus pyrenoidosus</name>
    <dbReference type="NCBI Taxonomy" id="172671"/>
    <lineage>
        <taxon>Eukaryota</taxon>
        <taxon>Sar</taxon>
        <taxon>Stramenopiles</taxon>
        <taxon>Ochrophyta</taxon>
        <taxon>Pinguiophyceae</taxon>
        <taxon>Pinguiochrysidales</taxon>
        <taxon>Pinguiochrysidaceae</taxon>
        <taxon>Pinguiococcus</taxon>
    </lineage>
</organism>
<gene>
    <name evidence="8" type="ORF">PPYR1160_LOCUS11031</name>
</gene>
<keyword evidence="3 6" id="KW-1133">Transmembrane helix</keyword>
<feature type="transmembrane region" description="Helical" evidence="6">
    <location>
        <begin position="187"/>
        <end position="204"/>
    </location>
</feature>
<dbReference type="GO" id="GO:0055088">
    <property type="term" value="P:lipid homeostasis"/>
    <property type="evidence" value="ECO:0007669"/>
    <property type="project" value="TreeGrafter"/>
</dbReference>
<dbReference type="Pfam" id="PF03798">
    <property type="entry name" value="TRAM_LAG1_CLN8"/>
    <property type="match status" value="1"/>
</dbReference>
<evidence type="ECO:0000256" key="6">
    <source>
        <dbReference type="SAM" id="Phobius"/>
    </source>
</evidence>
<reference evidence="8" key="1">
    <citation type="submission" date="2021-01" db="EMBL/GenBank/DDBJ databases">
        <authorList>
            <person name="Corre E."/>
            <person name="Pelletier E."/>
            <person name="Niang G."/>
            <person name="Scheremetjew M."/>
            <person name="Finn R."/>
            <person name="Kale V."/>
            <person name="Holt S."/>
            <person name="Cochrane G."/>
            <person name="Meng A."/>
            <person name="Brown T."/>
            <person name="Cohen L."/>
        </authorList>
    </citation>
    <scope>NUCLEOTIDE SEQUENCE</scope>
    <source>
        <strain evidence="8">CCMP2078</strain>
    </source>
</reference>
<evidence type="ECO:0000256" key="4">
    <source>
        <dbReference type="ARBA" id="ARBA00023136"/>
    </source>
</evidence>
<comment type="subcellular location">
    <subcellularLocation>
        <location evidence="1">Membrane</location>
        <topology evidence="1">Multi-pass membrane protein</topology>
    </subcellularLocation>
</comment>
<proteinExistence type="predicted"/>
<sequence>METAGEAASLWQDFVQGCKYGVVFLAIWVAVALAALLWTRIRRGSDAEFSVNDSYLVAGAIPVLSLIAVGYSSTPMLWGCPTAEERLFAVVPAGKMISQLQVGYQVFCLVGAVFCGYPQSKPENIAHHFLAGLASTLSLLPFAQYYCIFFGSLVELSTAPLTVLDLFKRNRQYIEKYPSAYSATKAVFALSFLSLRVLIWPYFAVRMGLDVYIMRGEIPFYSQIITYTALLGLTGLQLLWGRLVLRNVILTLRGQDRYLKKKET</sequence>
<evidence type="ECO:0000256" key="2">
    <source>
        <dbReference type="ARBA" id="ARBA00022692"/>
    </source>
</evidence>
<dbReference type="PROSITE" id="PS50922">
    <property type="entry name" value="TLC"/>
    <property type="match status" value="1"/>
</dbReference>
<keyword evidence="4 5" id="KW-0472">Membrane</keyword>
<dbReference type="EMBL" id="HBEA01014418">
    <property type="protein sequence ID" value="CAD8261529.1"/>
    <property type="molecule type" value="Transcribed_RNA"/>
</dbReference>
<feature type="domain" description="TLC" evidence="7">
    <location>
        <begin position="43"/>
        <end position="253"/>
    </location>
</feature>
<protein>
    <recommendedName>
        <fullName evidence="7">TLC domain-containing protein</fullName>
    </recommendedName>
</protein>
<evidence type="ECO:0000256" key="1">
    <source>
        <dbReference type="ARBA" id="ARBA00004141"/>
    </source>
</evidence>
<evidence type="ECO:0000256" key="5">
    <source>
        <dbReference type="PROSITE-ProRule" id="PRU00205"/>
    </source>
</evidence>
<dbReference type="InterPro" id="IPR006634">
    <property type="entry name" value="TLC-dom"/>
</dbReference>
<dbReference type="SMART" id="SM00724">
    <property type="entry name" value="TLC"/>
    <property type="match status" value="1"/>
</dbReference>
<dbReference type="GO" id="GO:0016020">
    <property type="term" value="C:membrane"/>
    <property type="evidence" value="ECO:0007669"/>
    <property type="project" value="UniProtKB-SubCell"/>
</dbReference>
<evidence type="ECO:0000259" key="7">
    <source>
        <dbReference type="PROSITE" id="PS50922"/>
    </source>
</evidence>
<feature type="transmembrane region" description="Helical" evidence="6">
    <location>
        <begin position="53"/>
        <end position="71"/>
    </location>
</feature>
<feature type="transmembrane region" description="Helical" evidence="6">
    <location>
        <begin position="20"/>
        <end position="41"/>
    </location>
</feature>
<feature type="transmembrane region" description="Helical" evidence="6">
    <location>
        <begin position="224"/>
        <end position="245"/>
    </location>
</feature>
<evidence type="ECO:0000313" key="8">
    <source>
        <dbReference type="EMBL" id="CAD8261529.1"/>
    </source>
</evidence>
<name>A0A7R9YDN5_9STRA</name>
<dbReference type="AlphaFoldDB" id="A0A7R9YDN5"/>
<feature type="transmembrane region" description="Helical" evidence="6">
    <location>
        <begin position="143"/>
        <end position="167"/>
    </location>
</feature>
<evidence type="ECO:0000256" key="3">
    <source>
        <dbReference type="ARBA" id="ARBA00022989"/>
    </source>
</evidence>
<dbReference type="PANTHER" id="PTHR13439">
    <property type="entry name" value="CT120 PROTEIN"/>
    <property type="match status" value="1"/>
</dbReference>
<keyword evidence="2 5" id="KW-0812">Transmembrane</keyword>
<accession>A0A7R9YDN5</accession>
<dbReference type="InterPro" id="IPR050846">
    <property type="entry name" value="TLCD"/>
</dbReference>